<accession>A0A7T8QX56</accession>
<reference evidence="3" key="1">
    <citation type="submission" date="2021-01" db="EMBL/GenBank/DDBJ databases">
        <title>Caligus Genome Assembly.</title>
        <authorList>
            <person name="Gallardo-Escarate C."/>
        </authorList>
    </citation>
    <scope>NUCLEOTIDE SEQUENCE [LARGE SCALE GENOMIC DNA]</scope>
</reference>
<organism evidence="2 3">
    <name type="scientific">Caligus rogercresseyi</name>
    <name type="common">Sea louse</name>
    <dbReference type="NCBI Taxonomy" id="217165"/>
    <lineage>
        <taxon>Eukaryota</taxon>
        <taxon>Metazoa</taxon>
        <taxon>Ecdysozoa</taxon>
        <taxon>Arthropoda</taxon>
        <taxon>Crustacea</taxon>
        <taxon>Multicrustacea</taxon>
        <taxon>Hexanauplia</taxon>
        <taxon>Copepoda</taxon>
        <taxon>Siphonostomatoida</taxon>
        <taxon>Caligidae</taxon>
        <taxon>Caligus</taxon>
    </lineage>
</organism>
<feature type="signal peptide" evidence="1">
    <location>
        <begin position="1"/>
        <end position="27"/>
    </location>
</feature>
<gene>
    <name evidence="2" type="ORF">FKW44_003522</name>
</gene>
<dbReference type="OrthoDB" id="531008at2759"/>
<sequence length="120" mass="13964">MLLPRRGSHFTLLIKFLFLRYRGGSLGAARDSVKEDGDPAHRFPHFPLGRFHKQHHSVCQQCPKKPIPLEYDPHTKKIPKDKIFLLFSTSLSDLIKFKKDSEKKQIYLCGSFDNWSNLIL</sequence>
<proteinExistence type="predicted"/>
<evidence type="ECO:0000256" key="1">
    <source>
        <dbReference type="SAM" id="SignalP"/>
    </source>
</evidence>
<keyword evidence="1" id="KW-0732">Signal</keyword>
<protein>
    <submittedName>
        <fullName evidence="2">Uncharacterized protein</fullName>
    </submittedName>
</protein>
<dbReference type="AlphaFoldDB" id="A0A7T8QX56"/>
<keyword evidence="3" id="KW-1185">Reference proteome</keyword>
<dbReference type="EMBL" id="CP045891">
    <property type="protein sequence ID" value="QQP58263.1"/>
    <property type="molecule type" value="Genomic_DNA"/>
</dbReference>
<feature type="chain" id="PRO_5030689320" evidence="1">
    <location>
        <begin position="28"/>
        <end position="120"/>
    </location>
</feature>
<evidence type="ECO:0000313" key="3">
    <source>
        <dbReference type="Proteomes" id="UP000595437"/>
    </source>
</evidence>
<dbReference type="Proteomes" id="UP000595437">
    <property type="component" value="Chromosome 2"/>
</dbReference>
<evidence type="ECO:0000313" key="2">
    <source>
        <dbReference type="EMBL" id="QQP58263.1"/>
    </source>
</evidence>
<name>A0A7T8QX56_CALRO</name>